<sequence length="112" mass="12870">MAFTFYAREHQDGRTPAFPTEGDGARWRHSVHESSTDVSMRLPVPEKGEGREAGVCFTSWRLRETPSCRGSLKRRLRNSDSRVWFISSPTSAGRSVWRSQDQRWMPDVKVVS</sequence>
<reference evidence="2" key="1">
    <citation type="submission" date="2022-03" db="EMBL/GenBank/DDBJ databases">
        <authorList>
            <person name="Alioto T."/>
            <person name="Alioto T."/>
            <person name="Gomez Garrido J."/>
        </authorList>
    </citation>
    <scope>NUCLEOTIDE SEQUENCE</scope>
</reference>
<protein>
    <submittedName>
        <fullName evidence="2">Uncharacterized protein</fullName>
    </submittedName>
</protein>
<keyword evidence="3" id="KW-1185">Reference proteome</keyword>
<gene>
    <name evidence="2" type="ORF">PECUL_23A015671</name>
</gene>
<name>A0AAD1T178_PELCU</name>
<feature type="region of interest" description="Disordered" evidence="1">
    <location>
        <begin position="13"/>
        <end position="49"/>
    </location>
</feature>
<evidence type="ECO:0000313" key="2">
    <source>
        <dbReference type="EMBL" id="CAH2315654.1"/>
    </source>
</evidence>
<evidence type="ECO:0000256" key="1">
    <source>
        <dbReference type="SAM" id="MobiDB-lite"/>
    </source>
</evidence>
<organism evidence="2 3">
    <name type="scientific">Pelobates cultripes</name>
    <name type="common">Western spadefoot toad</name>
    <dbReference type="NCBI Taxonomy" id="61616"/>
    <lineage>
        <taxon>Eukaryota</taxon>
        <taxon>Metazoa</taxon>
        <taxon>Chordata</taxon>
        <taxon>Craniata</taxon>
        <taxon>Vertebrata</taxon>
        <taxon>Euteleostomi</taxon>
        <taxon>Amphibia</taxon>
        <taxon>Batrachia</taxon>
        <taxon>Anura</taxon>
        <taxon>Pelobatoidea</taxon>
        <taxon>Pelobatidae</taxon>
        <taxon>Pelobates</taxon>
    </lineage>
</organism>
<dbReference type="EMBL" id="OW240920">
    <property type="protein sequence ID" value="CAH2315654.1"/>
    <property type="molecule type" value="Genomic_DNA"/>
</dbReference>
<accession>A0AAD1T178</accession>
<dbReference type="AlphaFoldDB" id="A0AAD1T178"/>
<feature type="compositionally biased region" description="Basic and acidic residues" evidence="1">
    <location>
        <begin position="23"/>
        <end position="35"/>
    </location>
</feature>
<evidence type="ECO:0000313" key="3">
    <source>
        <dbReference type="Proteomes" id="UP001295444"/>
    </source>
</evidence>
<dbReference type="Proteomes" id="UP001295444">
    <property type="component" value="Chromosome 09"/>
</dbReference>
<proteinExistence type="predicted"/>